<dbReference type="EMBL" id="JANPWB010000012">
    <property type="protein sequence ID" value="KAJ1117912.1"/>
    <property type="molecule type" value="Genomic_DNA"/>
</dbReference>
<dbReference type="Proteomes" id="UP001066276">
    <property type="component" value="Chromosome 8"/>
</dbReference>
<evidence type="ECO:0000313" key="2">
    <source>
        <dbReference type="Proteomes" id="UP001066276"/>
    </source>
</evidence>
<protein>
    <submittedName>
        <fullName evidence="1">Uncharacterized protein</fullName>
    </submittedName>
</protein>
<comment type="caution">
    <text evidence="1">The sequence shown here is derived from an EMBL/GenBank/DDBJ whole genome shotgun (WGS) entry which is preliminary data.</text>
</comment>
<gene>
    <name evidence="1" type="ORF">NDU88_006108</name>
</gene>
<dbReference type="AlphaFoldDB" id="A0AAV7NPE4"/>
<organism evidence="1 2">
    <name type="scientific">Pleurodeles waltl</name>
    <name type="common">Iberian ribbed newt</name>
    <dbReference type="NCBI Taxonomy" id="8319"/>
    <lineage>
        <taxon>Eukaryota</taxon>
        <taxon>Metazoa</taxon>
        <taxon>Chordata</taxon>
        <taxon>Craniata</taxon>
        <taxon>Vertebrata</taxon>
        <taxon>Euteleostomi</taxon>
        <taxon>Amphibia</taxon>
        <taxon>Batrachia</taxon>
        <taxon>Caudata</taxon>
        <taxon>Salamandroidea</taxon>
        <taxon>Salamandridae</taxon>
        <taxon>Pleurodelinae</taxon>
        <taxon>Pleurodeles</taxon>
    </lineage>
</organism>
<reference evidence="1" key="1">
    <citation type="journal article" date="2022" name="bioRxiv">
        <title>Sequencing and chromosome-scale assembly of the giantPleurodeles waltlgenome.</title>
        <authorList>
            <person name="Brown T."/>
            <person name="Elewa A."/>
            <person name="Iarovenko S."/>
            <person name="Subramanian E."/>
            <person name="Araus A.J."/>
            <person name="Petzold A."/>
            <person name="Susuki M."/>
            <person name="Suzuki K.-i.T."/>
            <person name="Hayashi T."/>
            <person name="Toyoda A."/>
            <person name="Oliveira C."/>
            <person name="Osipova E."/>
            <person name="Leigh N.D."/>
            <person name="Simon A."/>
            <person name="Yun M.H."/>
        </authorList>
    </citation>
    <scope>NUCLEOTIDE SEQUENCE</scope>
    <source>
        <strain evidence="1">20211129_DDA</strain>
        <tissue evidence="1">Liver</tissue>
    </source>
</reference>
<name>A0AAV7NPE4_PLEWA</name>
<accession>A0AAV7NPE4</accession>
<evidence type="ECO:0000313" key="1">
    <source>
        <dbReference type="EMBL" id="KAJ1117912.1"/>
    </source>
</evidence>
<proteinExistence type="predicted"/>
<sequence>MGRRTGVWPANGESWVEADREWCRGLWGPWLWQRGEEVRSAGGLRVRRPSVRDPSAWWVSPGARGPCVGLGALAGCQPGVG</sequence>
<keyword evidence="2" id="KW-1185">Reference proteome</keyword>